<accession>A0A821DHM5</accession>
<dbReference type="SMART" id="SM00515">
    <property type="entry name" value="eIF5C"/>
    <property type="match status" value="1"/>
</dbReference>
<reference evidence="4" key="1">
    <citation type="submission" date="2021-02" db="EMBL/GenBank/DDBJ databases">
        <authorList>
            <person name="Nowell W R."/>
        </authorList>
    </citation>
    <scope>NUCLEOTIDE SEQUENCE</scope>
</reference>
<evidence type="ECO:0000313" key="5">
    <source>
        <dbReference type="Proteomes" id="UP000663848"/>
    </source>
</evidence>
<proteinExistence type="predicted"/>
<dbReference type="Gene3D" id="1.25.40.180">
    <property type="match status" value="2"/>
</dbReference>
<keyword evidence="2" id="KW-0802">TPR repeat</keyword>
<evidence type="ECO:0000313" key="4">
    <source>
        <dbReference type="EMBL" id="CAF4621526.1"/>
    </source>
</evidence>
<dbReference type="InterPro" id="IPR003307">
    <property type="entry name" value="W2_domain"/>
</dbReference>
<dbReference type="PROSITE" id="PS51996">
    <property type="entry name" value="TR_MART"/>
    <property type="match status" value="1"/>
</dbReference>
<dbReference type="InterPro" id="IPR003615">
    <property type="entry name" value="HNH_nuc"/>
</dbReference>
<dbReference type="Pfam" id="PF13391">
    <property type="entry name" value="HNH_2"/>
    <property type="match status" value="1"/>
</dbReference>
<evidence type="ECO:0000259" key="3">
    <source>
        <dbReference type="PROSITE" id="PS51363"/>
    </source>
</evidence>
<dbReference type="Pfam" id="PF13424">
    <property type="entry name" value="TPR_12"/>
    <property type="match status" value="1"/>
</dbReference>
<dbReference type="SUPFAM" id="SSF56399">
    <property type="entry name" value="ADP-ribosylation"/>
    <property type="match status" value="1"/>
</dbReference>
<dbReference type="Gene3D" id="1.25.40.10">
    <property type="entry name" value="Tetratricopeptide repeat domain"/>
    <property type="match status" value="1"/>
</dbReference>
<evidence type="ECO:0000256" key="2">
    <source>
        <dbReference type="ARBA" id="ARBA00022803"/>
    </source>
</evidence>
<dbReference type="Gene3D" id="3.90.176.10">
    <property type="entry name" value="Toxin ADP-ribosyltransferase, Chain A, domain 1"/>
    <property type="match status" value="1"/>
</dbReference>
<keyword evidence="1" id="KW-0677">Repeat</keyword>
<evidence type="ECO:0000256" key="1">
    <source>
        <dbReference type="ARBA" id="ARBA00022737"/>
    </source>
</evidence>
<dbReference type="InterPro" id="IPR019734">
    <property type="entry name" value="TPR_rpt"/>
</dbReference>
<dbReference type="AlphaFoldDB" id="A0A821DHM5"/>
<name>A0A821DHM5_9BILA</name>
<dbReference type="Pfam" id="PF02020">
    <property type="entry name" value="W2"/>
    <property type="match status" value="1"/>
</dbReference>
<dbReference type="PANTHER" id="PTHR45641:SF1">
    <property type="entry name" value="AAA+ ATPASE DOMAIN-CONTAINING PROTEIN"/>
    <property type="match status" value="1"/>
</dbReference>
<organism evidence="4 5">
    <name type="scientific">Rotaria socialis</name>
    <dbReference type="NCBI Taxonomy" id="392032"/>
    <lineage>
        <taxon>Eukaryota</taxon>
        <taxon>Metazoa</taxon>
        <taxon>Spiralia</taxon>
        <taxon>Gnathifera</taxon>
        <taxon>Rotifera</taxon>
        <taxon>Eurotatoria</taxon>
        <taxon>Bdelloidea</taxon>
        <taxon>Philodinida</taxon>
        <taxon>Philodinidae</taxon>
        <taxon>Rotaria</taxon>
    </lineage>
</organism>
<gene>
    <name evidence="4" type="ORF">QYT958_LOCUS12879</name>
</gene>
<dbReference type="PROSITE" id="PS51363">
    <property type="entry name" value="W2"/>
    <property type="match status" value="1"/>
</dbReference>
<dbReference type="InterPro" id="IPR011990">
    <property type="entry name" value="TPR-like_helical_dom_sf"/>
</dbReference>
<feature type="domain" description="W2" evidence="3">
    <location>
        <begin position="809"/>
        <end position="988"/>
    </location>
</feature>
<protein>
    <recommendedName>
        <fullName evidence="3">W2 domain-containing protein</fullName>
    </recommendedName>
</protein>
<comment type="caution">
    <text evidence="4">The sequence shown here is derived from an EMBL/GenBank/DDBJ whole genome shotgun (WGS) entry which is preliminary data.</text>
</comment>
<dbReference type="SUPFAM" id="SSF48452">
    <property type="entry name" value="TPR-like"/>
    <property type="match status" value="1"/>
</dbReference>
<dbReference type="Proteomes" id="UP000663848">
    <property type="component" value="Unassembled WGS sequence"/>
</dbReference>
<dbReference type="InterPro" id="IPR016024">
    <property type="entry name" value="ARM-type_fold"/>
</dbReference>
<dbReference type="SUPFAM" id="SSF48371">
    <property type="entry name" value="ARM repeat"/>
    <property type="match status" value="2"/>
</dbReference>
<sequence>MGFLIQKLHRQLEHLSQNVDEVTSSFIVYRGQGLSYDDYEKLKNAANEALLAFNTFLSANTNHEAAANNARQAVRNGFETAVLFSITIESSNDVSIPFACIDDHGYFENTENEYIFSINTVFRIEKVEKLAGSTNMFQLAKLMILMKQYSTAEAIYSRLLNETQETELASIENIHYQLAVIRENTDNISGAFSAYEHALEIAMQHRQANDSIIPLFLSKIANLLKRQEKFDAALEKYQEALQLDLQISEPNYRQRSKLYNDIGVVLAAQEKYNESLQYQEQSLAIDFDQMPLDHINIAISYENMVSVHQKMQNYVMALLCCEKALFHRQQVNSKQWTVILHDHYISALMLKELNRIDEVVQHTHVFHYDETAAQLRRNCDRTVTRTNRDNEVNIKDRGIFHQLLKSITDPWNDLPSDYSTEATRRALRESVMNFYNLKRNLCMVLGVINKKSKHVVTAHIYPKSKSTGLQFLDLQLSDIDNPRNCLRLTKEIERAFDAQNLTIIKKNGELKIFLLNNTMSSKRITPVSPHTFGSIHGLSLMFNNEKRPFHRLLALHCYSSFNNARLKQQEFLLNDEDLNNVVFYVENLLNISFDSHKRENVTQWLYHNPVGPGASLLQSQIISQFIYEFVEQYTENSSHMPIIDRIKLVVEDLSHIFPLDQALFVRELITHVLKLKPKIVTVVGCLLDSAQKEQVLNMDGITNGILNVFEIADSFSTSIWRPIGEILGTFIGSAEPQSMMNISILKTIMDKVPVQNSKEVIAYIIEYAQQISSKSKFISLWKLSGLTFDDLLKPVVLDQQFLSAYDWLLNPTLIDRNEITQLSTPSLASSSTQVIAVLQSSWSSTTTMARSDINLKMNPSDKYYIQNIILSYLESCLVVQNPTKARIDEYAIRQGICILKSIIHDDNEKEIQVLYAIQNFIVKLEYPPKMARLLFDVFYDEECVREAVFQKWRQNLDQEEINIYSAMIDATKDFFDWLLLADTETTEEDEDDESK</sequence>
<dbReference type="EMBL" id="CAJOBR010001604">
    <property type="protein sequence ID" value="CAF4621526.1"/>
    <property type="molecule type" value="Genomic_DNA"/>
</dbReference>
<dbReference type="SMART" id="SM00028">
    <property type="entry name" value="TPR"/>
    <property type="match status" value="4"/>
</dbReference>
<dbReference type="PANTHER" id="PTHR45641">
    <property type="entry name" value="TETRATRICOPEPTIDE REPEAT PROTEIN (AFU_ORTHOLOGUE AFUA_6G03870)"/>
    <property type="match status" value="1"/>
</dbReference>